<evidence type="ECO:0000313" key="1">
    <source>
        <dbReference type="EMBL" id="NEN23694.1"/>
    </source>
</evidence>
<dbReference type="InterPro" id="IPR011990">
    <property type="entry name" value="TPR-like_helical_dom_sf"/>
</dbReference>
<dbReference type="SUPFAM" id="SSF48452">
    <property type="entry name" value="TPR-like"/>
    <property type="match status" value="1"/>
</dbReference>
<protein>
    <recommendedName>
        <fullName evidence="3">Tetratricopeptide repeat protein</fullName>
    </recommendedName>
</protein>
<dbReference type="AlphaFoldDB" id="A0A7K3WQC6"/>
<dbReference type="Proteomes" id="UP000486602">
    <property type="component" value="Unassembled WGS sequence"/>
</dbReference>
<dbReference type="EMBL" id="JAAGVY010000014">
    <property type="protein sequence ID" value="NEN23694.1"/>
    <property type="molecule type" value="Genomic_DNA"/>
</dbReference>
<comment type="caution">
    <text evidence="1">The sequence shown here is derived from an EMBL/GenBank/DDBJ whole genome shotgun (WGS) entry which is preliminary data.</text>
</comment>
<dbReference type="PROSITE" id="PS51257">
    <property type="entry name" value="PROKAR_LIPOPROTEIN"/>
    <property type="match status" value="1"/>
</dbReference>
<proteinExistence type="predicted"/>
<organism evidence="1 2">
    <name type="scientific">Cryomorpha ignava</name>
    <dbReference type="NCBI Taxonomy" id="101383"/>
    <lineage>
        <taxon>Bacteria</taxon>
        <taxon>Pseudomonadati</taxon>
        <taxon>Bacteroidota</taxon>
        <taxon>Flavobacteriia</taxon>
        <taxon>Flavobacteriales</taxon>
        <taxon>Cryomorphaceae</taxon>
        <taxon>Cryomorpha</taxon>
    </lineage>
</organism>
<evidence type="ECO:0008006" key="3">
    <source>
        <dbReference type="Google" id="ProtNLM"/>
    </source>
</evidence>
<gene>
    <name evidence="1" type="ORF">G3O08_09300</name>
</gene>
<evidence type="ECO:0000313" key="2">
    <source>
        <dbReference type="Proteomes" id="UP000486602"/>
    </source>
</evidence>
<dbReference type="Gene3D" id="1.25.40.10">
    <property type="entry name" value="Tetratricopeptide repeat domain"/>
    <property type="match status" value="1"/>
</dbReference>
<keyword evidence="2" id="KW-1185">Reference proteome</keyword>
<accession>A0A7K3WQC6</accession>
<sequence>MNKIKYAFLILVIAACSNNEPTETTKTPQEQAVALRDSAVKMAAQNKDATSIEKSLALLDQAIALDPDNKNFYNAKMNIYSRSGDFENVSKILEQLDGSNLKDPYSTLQLGMEYELQGKRDEANKKYSESIDGFISIIDTMKVDHRLKRNTLIMNVALAASLSESDSDKARLEAIMTDAERENLKSSIDQLYSLPREEVLNRRRQKQS</sequence>
<reference evidence="1 2" key="1">
    <citation type="submission" date="2020-02" db="EMBL/GenBank/DDBJ databases">
        <title>Out from the shadows clarifying the taxonomy of the family Cryomorphaceae and related taxa by utilizing the GTDB taxonomic framework.</title>
        <authorList>
            <person name="Bowman J.P."/>
        </authorList>
    </citation>
    <scope>NUCLEOTIDE SEQUENCE [LARGE SCALE GENOMIC DNA]</scope>
    <source>
        <strain evidence="1 2">QSSC 1-22</strain>
    </source>
</reference>
<dbReference type="RefSeq" id="WP_163285090.1">
    <property type="nucleotide sequence ID" value="NZ_JAAGVY010000014.1"/>
</dbReference>
<name>A0A7K3WQC6_9FLAO</name>